<evidence type="ECO:0000313" key="2">
    <source>
        <dbReference type="Proteomes" id="UP001344447"/>
    </source>
</evidence>
<keyword evidence="2" id="KW-1185">Reference proteome</keyword>
<comment type="caution">
    <text evidence="1">The sequence shown here is derived from an EMBL/GenBank/DDBJ whole genome shotgun (WGS) entry which is preliminary data.</text>
</comment>
<dbReference type="Proteomes" id="UP001344447">
    <property type="component" value="Unassembled WGS sequence"/>
</dbReference>
<organism evidence="1 2">
    <name type="scientific">Dictyostelium firmibasis</name>
    <dbReference type="NCBI Taxonomy" id="79012"/>
    <lineage>
        <taxon>Eukaryota</taxon>
        <taxon>Amoebozoa</taxon>
        <taxon>Evosea</taxon>
        <taxon>Eumycetozoa</taxon>
        <taxon>Dictyostelia</taxon>
        <taxon>Dictyosteliales</taxon>
        <taxon>Dictyosteliaceae</taxon>
        <taxon>Dictyostelium</taxon>
    </lineage>
</organism>
<proteinExistence type="predicted"/>
<sequence length="20" mass="2322">MIVLNYISSDKIIQKDQSII</sequence>
<accession>A0AAN7UBX9</accession>
<gene>
    <name evidence="1" type="ORF">RB653_005690</name>
</gene>
<dbReference type="EMBL" id="JAVFKY010000001">
    <property type="protein sequence ID" value="KAK5584083.1"/>
    <property type="molecule type" value="Genomic_DNA"/>
</dbReference>
<name>A0AAN7UBX9_9MYCE</name>
<dbReference type="AlphaFoldDB" id="A0AAN7UBX9"/>
<reference evidence="1 2" key="1">
    <citation type="submission" date="2023-11" db="EMBL/GenBank/DDBJ databases">
        <title>Dfirmibasis_genome.</title>
        <authorList>
            <person name="Edelbroek B."/>
            <person name="Kjellin J."/>
            <person name="Jerlstrom-Hultqvist J."/>
            <person name="Soderbom F."/>
        </authorList>
    </citation>
    <scope>NUCLEOTIDE SEQUENCE [LARGE SCALE GENOMIC DNA]</scope>
    <source>
        <strain evidence="1 2">TNS-C-14</strain>
    </source>
</reference>
<protein>
    <submittedName>
        <fullName evidence="1">Uncharacterized protein</fullName>
    </submittedName>
</protein>
<evidence type="ECO:0000313" key="1">
    <source>
        <dbReference type="EMBL" id="KAK5584083.1"/>
    </source>
</evidence>